<dbReference type="RefSeq" id="WP_408168089.1">
    <property type="nucleotide sequence ID" value="NZ_JAQQFR010000006.1"/>
</dbReference>
<dbReference type="Proteomes" id="UP001629214">
    <property type="component" value="Unassembled WGS sequence"/>
</dbReference>
<evidence type="ECO:0000313" key="2">
    <source>
        <dbReference type="EMBL" id="MFL9878946.1"/>
    </source>
</evidence>
<proteinExistence type="predicted"/>
<evidence type="ECO:0000313" key="3">
    <source>
        <dbReference type="Proteomes" id="UP001629214"/>
    </source>
</evidence>
<organism evidence="2 3">
    <name type="scientific">Herbaspirillum rhizosphaerae</name>
    <dbReference type="NCBI Taxonomy" id="346179"/>
    <lineage>
        <taxon>Bacteria</taxon>
        <taxon>Pseudomonadati</taxon>
        <taxon>Pseudomonadota</taxon>
        <taxon>Betaproteobacteria</taxon>
        <taxon>Burkholderiales</taxon>
        <taxon>Oxalobacteraceae</taxon>
        <taxon>Herbaspirillum</taxon>
    </lineage>
</organism>
<protein>
    <submittedName>
        <fullName evidence="2">Copper-binding protein</fullName>
    </submittedName>
</protein>
<dbReference type="Gene3D" id="2.40.50.320">
    <property type="entry name" value="Copper binding periplasmic protein CusF"/>
    <property type="match status" value="1"/>
</dbReference>
<reference evidence="2 3" key="1">
    <citation type="journal article" date="2024" name="Chem. Sci.">
        <title>Discovery of megapolipeptins by genome mining of a Burkholderiales bacteria collection.</title>
        <authorList>
            <person name="Paulo B.S."/>
            <person name="Recchia M.J.J."/>
            <person name="Lee S."/>
            <person name="Fergusson C.H."/>
            <person name="Romanowski S.B."/>
            <person name="Hernandez A."/>
            <person name="Krull N."/>
            <person name="Liu D.Y."/>
            <person name="Cavanagh H."/>
            <person name="Bos A."/>
            <person name="Gray C.A."/>
            <person name="Murphy B.T."/>
            <person name="Linington R.G."/>
            <person name="Eustaquio A.S."/>
        </authorList>
    </citation>
    <scope>NUCLEOTIDE SEQUENCE [LARGE SCALE GENOMIC DNA]</scope>
    <source>
        <strain evidence="2 3">RL21-008-BIB-B</strain>
    </source>
</reference>
<dbReference type="InterPro" id="IPR042230">
    <property type="entry name" value="CusF_sf"/>
</dbReference>
<dbReference type="InterPro" id="IPR021647">
    <property type="entry name" value="CusF_Ec"/>
</dbReference>
<feature type="region of interest" description="Disordered" evidence="1">
    <location>
        <begin position="1"/>
        <end position="20"/>
    </location>
</feature>
<dbReference type="EMBL" id="JAQQFR010000006">
    <property type="protein sequence ID" value="MFL9878946.1"/>
    <property type="molecule type" value="Genomic_DNA"/>
</dbReference>
<keyword evidence="3" id="KW-1185">Reference proteome</keyword>
<gene>
    <name evidence="2" type="ORF">PQR63_11165</name>
</gene>
<sequence>MHHPMPAAVQSNVAPKVNGEIRKIDTDAGKITIRHGEIPNLEMPPMTMVFRVASPDMLSTVKGGDQVLFTAEKSNGALTVTSIELLPQK</sequence>
<evidence type="ECO:0000256" key="1">
    <source>
        <dbReference type="SAM" id="MobiDB-lite"/>
    </source>
</evidence>
<name>A0ABW8Z7N1_9BURK</name>
<accession>A0ABW8Z7N1</accession>
<comment type="caution">
    <text evidence="2">The sequence shown here is derived from an EMBL/GenBank/DDBJ whole genome shotgun (WGS) entry which is preliminary data.</text>
</comment>
<dbReference type="Pfam" id="PF11604">
    <property type="entry name" value="CusF_Ec"/>
    <property type="match status" value="1"/>
</dbReference>